<proteinExistence type="predicted"/>
<reference evidence="2 3" key="1">
    <citation type="submission" date="2020-04" db="EMBL/GenBank/DDBJ databases">
        <title>Usitatibacter rugosus gen. nov., sp. nov. and Usitatibacter palustris sp. nov., novel members of Usitatibacteraceae fam. nov. within the order Nitrosomonadales isolated from soil.</title>
        <authorList>
            <person name="Huber K.J."/>
            <person name="Neumann-Schaal M."/>
            <person name="Geppert A."/>
            <person name="Luckner M."/>
            <person name="Wanner G."/>
            <person name="Overmann J."/>
        </authorList>
    </citation>
    <scope>NUCLEOTIDE SEQUENCE [LARGE SCALE GENOMIC DNA]</scope>
    <source>
        <strain evidence="2 3">Swamp67</strain>
    </source>
</reference>
<protein>
    <recommendedName>
        <fullName evidence="1">Elongation factor EFG domain-containing protein</fullName>
    </recommendedName>
</protein>
<dbReference type="KEGG" id="upl:DSM104440_01616"/>
<dbReference type="InterPro" id="IPR035647">
    <property type="entry name" value="EFG_III/V"/>
</dbReference>
<dbReference type="SUPFAM" id="SSF54980">
    <property type="entry name" value="EF-G C-terminal domain-like"/>
    <property type="match status" value="1"/>
</dbReference>
<evidence type="ECO:0000313" key="3">
    <source>
        <dbReference type="Proteomes" id="UP000503096"/>
    </source>
</evidence>
<evidence type="ECO:0000313" key="2">
    <source>
        <dbReference type="EMBL" id="QJR14806.1"/>
    </source>
</evidence>
<gene>
    <name evidence="2" type="ORF">DSM104440_01616</name>
</gene>
<feature type="domain" description="Elongation factor EFG" evidence="1">
    <location>
        <begin position="86"/>
        <end position="165"/>
    </location>
</feature>
<dbReference type="InParanoid" id="A0A6M4H5B6"/>
<dbReference type="RefSeq" id="WP_171161526.1">
    <property type="nucleotide sequence ID" value="NZ_CP053073.1"/>
</dbReference>
<dbReference type="Proteomes" id="UP000503096">
    <property type="component" value="Chromosome"/>
</dbReference>
<dbReference type="InterPro" id="IPR000640">
    <property type="entry name" value="EFG_V-like"/>
</dbReference>
<organism evidence="2 3">
    <name type="scientific">Usitatibacter palustris</name>
    <dbReference type="NCBI Taxonomy" id="2732487"/>
    <lineage>
        <taxon>Bacteria</taxon>
        <taxon>Pseudomonadati</taxon>
        <taxon>Pseudomonadota</taxon>
        <taxon>Betaproteobacteria</taxon>
        <taxon>Nitrosomonadales</taxon>
        <taxon>Usitatibacteraceae</taxon>
        <taxon>Usitatibacter</taxon>
    </lineage>
</organism>
<dbReference type="GO" id="GO:0032561">
    <property type="term" value="F:guanyl ribonucleotide binding"/>
    <property type="evidence" value="ECO:0007669"/>
    <property type="project" value="UniProtKB-ARBA"/>
</dbReference>
<keyword evidence="3" id="KW-1185">Reference proteome</keyword>
<dbReference type="EMBL" id="CP053073">
    <property type="protein sequence ID" value="QJR14806.1"/>
    <property type="molecule type" value="Genomic_DNA"/>
</dbReference>
<accession>A0A6M4H5B6</accession>
<dbReference type="Gene3D" id="3.30.70.240">
    <property type="match status" value="1"/>
</dbReference>
<dbReference type="Pfam" id="PF00679">
    <property type="entry name" value="EFG_C"/>
    <property type="match status" value="1"/>
</dbReference>
<name>A0A6M4H5B6_9PROT</name>
<evidence type="ECO:0000259" key="1">
    <source>
        <dbReference type="Pfam" id="PF00679"/>
    </source>
</evidence>
<sequence>MYYQYPLKTMVRSRSAASQLQFARRAKVALADSDELLARPGTAGLALFAANESALDPPARILRELYGDFVELRPPVVRVIPGEPAQEPVMNVRVVSRKEHAAAILAEVRRRGARVDEECIRGRTYLLRAEAPLALLLGLPAALDRLTGGGADSAIRLARYAPLPQGDGPEAA</sequence>
<dbReference type="AlphaFoldDB" id="A0A6M4H5B6"/>
<dbReference type="GO" id="GO:0017111">
    <property type="term" value="F:ribonucleoside triphosphate phosphatase activity"/>
    <property type="evidence" value="ECO:0007669"/>
    <property type="project" value="UniProtKB-ARBA"/>
</dbReference>